<dbReference type="AlphaFoldDB" id="A0A081NJA8"/>
<keyword evidence="4" id="KW-1185">Reference proteome</keyword>
<dbReference type="PANTHER" id="PTHR43581:SF2">
    <property type="entry name" value="EXCINUCLEASE ATPASE SUBUNIT"/>
    <property type="match status" value="1"/>
</dbReference>
<dbReference type="EMBL" id="JOKH01000002">
    <property type="protein sequence ID" value="KEQ18531.1"/>
    <property type="molecule type" value="Genomic_DNA"/>
</dbReference>
<dbReference type="InterPro" id="IPR051396">
    <property type="entry name" value="Bact_Antivir_Def_Nuclease"/>
</dbReference>
<dbReference type="eggNOG" id="COG3950">
    <property type="taxonomic scope" value="Bacteria"/>
</dbReference>
<dbReference type="OrthoDB" id="9815944at2"/>
<dbReference type="STRING" id="1137799.GZ78_13745"/>
<feature type="domain" description="Rad50/SbcC-type AAA" evidence="2">
    <location>
        <begin position="6"/>
        <end position="193"/>
    </location>
</feature>
<accession>A0A081NJA8</accession>
<evidence type="ECO:0008006" key="5">
    <source>
        <dbReference type="Google" id="ProtNLM"/>
    </source>
</evidence>
<dbReference type="GO" id="GO:0005524">
    <property type="term" value="F:ATP binding"/>
    <property type="evidence" value="ECO:0007669"/>
    <property type="project" value="InterPro"/>
</dbReference>
<dbReference type="PANTHER" id="PTHR43581">
    <property type="entry name" value="ATP/GTP PHOSPHATASE"/>
    <property type="match status" value="1"/>
</dbReference>
<organism evidence="3 4">
    <name type="scientific">Endozoicomonas numazuensis</name>
    <dbReference type="NCBI Taxonomy" id="1137799"/>
    <lineage>
        <taxon>Bacteria</taxon>
        <taxon>Pseudomonadati</taxon>
        <taxon>Pseudomonadota</taxon>
        <taxon>Gammaproteobacteria</taxon>
        <taxon>Oceanospirillales</taxon>
        <taxon>Endozoicomonadaceae</taxon>
        <taxon>Endozoicomonas</taxon>
    </lineage>
</organism>
<evidence type="ECO:0000313" key="3">
    <source>
        <dbReference type="EMBL" id="KEQ18531.1"/>
    </source>
</evidence>
<proteinExistence type="predicted"/>
<protein>
    <recommendedName>
        <fullName evidence="5">ATP-binding protein</fullName>
    </recommendedName>
</protein>
<dbReference type="InterPro" id="IPR003959">
    <property type="entry name" value="ATPase_AAA_core"/>
</dbReference>
<dbReference type="GO" id="GO:0006302">
    <property type="term" value="P:double-strand break repair"/>
    <property type="evidence" value="ECO:0007669"/>
    <property type="project" value="InterPro"/>
</dbReference>
<dbReference type="InterPro" id="IPR027417">
    <property type="entry name" value="P-loop_NTPase"/>
</dbReference>
<dbReference type="GO" id="GO:0016887">
    <property type="term" value="F:ATP hydrolysis activity"/>
    <property type="evidence" value="ECO:0007669"/>
    <property type="project" value="InterPro"/>
</dbReference>
<evidence type="ECO:0000259" key="2">
    <source>
        <dbReference type="Pfam" id="PF13476"/>
    </source>
</evidence>
<dbReference type="Pfam" id="PF13476">
    <property type="entry name" value="AAA_23"/>
    <property type="match status" value="1"/>
</dbReference>
<evidence type="ECO:0000313" key="4">
    <source>
        <dbReference type="Proteomes" id="UP000028073"/>
    </source>
</evidence>
<evidence type="ECO:0000259" key="1">
    <source>
        <dbReference type="Pfam" id="PF13304"/>
    </source>
</evidence>
<name>A0A081NJA8_9GAMM</name>
<dbReference type="SUPFAM" id="SSF52540">
    <property type="entry name" value="P-loop containing nucleoside triphosphate hydrolases"/>
    <property type="match status" value="1"/>
</dbReference>
<reference evidence="3 4" key="1">
    <citation type="submission" date="2014-06" db="EMBL/GenBank/DDBJ databases">
        <title>Whole Genome Sequences of Three Symbiotic Endozoicomonas Bacteria.</title>
        <authorList>
            <person name="Neave M.J."/>
            <person name="Apprill A."/>
            <person name="Voolstra C.R."/>
        </authorList>
    </citation>
    <scope>NUCLEOTIDE SEQUENCE [LARGE SCALE GENOMIC DNA]</scope>
    <source>
        <strain evidence="3 4">DSM 25634</strain>
    </source>
</reference>
<dbReference type="Proteomes" id="UP000028073">
    <property type="component" value="Unassembled WGS sequence"/>
</dbReference>
<dbReference type="InterPro" id="IPR038729">
    <property type="entry name" value="Rad50/SbcC_AAA"/>
</dbReference>
<dbReference type="Gene3D" id="3.40.50.300">
    <property type="entry name" value="P-loop containing nucleotide triphosphate hydrolases"/>
    <property type="match status" value="2"/>
</dbReference>
<dbReference type="RefSeq" id="WP_034835958.1">
    <property type="nucleotide sequence ID" value="NZ_JOKH01000002.1"/>
</dbReference>
<comment type="caution">
    <text evidence="3">The sequence shown here is derived from an EMBL/GenBank/DDBJ whole genome shotgun (WGS) entry which is preliminary data.</text>
</comment>
<feature type="domain" description="ATPase AAA-type core" evidence="1">
    <location>
        <begin position="240"/>
        <end position="334"/>
    </location>
</feature>
<dbReference type="Pfam" id="PF13304">
    <property type="entry name" value="AAA_21"/>
    <property type="match status" value="1"/>
</dbReference>
<sequence>MKINTLSLENFRCFEQAKFDLDERITLIVGDNAKGKTTILEGLSVAMGGFLLGVPHSYVGVTKQAFVRNLHARDVQRYILTSNQVATTELKENCKVAACGPVGQHRSLSWHRLLKKAGGRTTNEGCKKISAEAARLYETQKTEGAVAENLPVLVYYGTGRLWAGQKTQNVNKFTAANTALGYYYALKSDAQNKTLMPWLEWIDRIAYKKRIPDMPALVAVLDAITAMIPNATHSYYSPEHSELVVEFKDKAFPYSDLSDGQRNMITLAGDLAMRCAQLNQHLGKDAARKTPGIVLVDEVDANIHPGWQKLLLPRLLEYFENIQFVVTSHSPFILQSLDHGKIINLDHMNNPEQDADQWNRGVEDIVTDVMGVDTPRSALYQEMMETAQKYYQLLEAGKPATDAEVKKLSNELDQYELEFSEHPAYVALLKAQRKKQGLDG</sequence>
<gene>
    <name evidence="3" type="ORF">GZ78_13745</name>
</gene>